<name>A0A514CTS1_9CAUD</name>
<dbReference type="EMBL" id="MK962628">
    <property type="protein sequence ID" value="QDH83877.1"/>
    <property type="molecule type" value="Genomic_DNA"/>
</dbReference>
<accession>A0A514CTS1</accession>
<evidence type="ECO:0000313" key="1">
    <source>
        <dbReference type="EMBL" id="QDH83877.1"/>
    </source>
</evidence>
<proteinExistence type="predicted"/>
<keyword evidence="2" id="KW-1185">Reference proteome</keyword>
<protein>
    <recommendedName>
        <fullName evidence="3">Exonuclease</fullName>
    </recommendedName>
</protein>
<evidence type="ECO:0000313" key="2">
    <source>
        <dbReference type="Proteomes" id="UP000316962"/>
    </source>
</evidence>
<dbReference type="Proteomes" id="UP000316962">
    <property type="component" value="Segment"/>
</dbReference>
<reference evidence="1 2" key="1">
    <citation type="submission" date="2019-05" db="EMBL/GenBank/DDBJ databases">
        <title>Complete genome sequence of sixteen phages from Abidjan, cote d'Ivoire, isolated on a single strain of Achromobacter xylosoxidans.</title>
        <authorList>
            <person name="Essoh C."/>
            <person name="Vernadet J.-P."/>
            <person name="Vergnaud G."/>
            <person name="Pourcel C."/>
        </authorList>
    </citation>
    <scope>NUCLEOTIDE SEQUENCE [LARGE SCALE GENOMIC DNA]</scope>
</reference>
<sequence length="314" mass="35172">MFTLPFSLDEIGVHYDIKPGVAGRVLIYDGDFLAYAIASKYKTLATCVRHYQQCVLEAMFLAQCDSATVHLTGAPNYKAGRHRTLGVQPYQGNRRGKPKPALLEPLRQAMGYSDNWLPAFNVVLHYDREADDGMMTQAYSLRDRGIIRSGDKDLRMTPYPYFDEGTGMVLTLPPGSFGWTGEAFTPSGNRKLTGHGPKFFWLQMLSGDRADHIKGIIKLDGKSCAEAGAVAALADLNDPDDVANFVLDAYRAIDQNPLPEAYCLWLLRWPDDSVSNAFSERRLSAANLLFLADCYRRRWFIPDDEYDAGAEYED</sequence>
<dbReference type="Gene3D" id="3.40.50.1010">
    <property type="entry name" value="5'-nuclease"/>
    <property type="match status" value="1"/>
</dbReference>
<organism evidence="1 2">
    <name type="scientific">Achromobacter phage vB_AxyP_19-32_Axy09</name>
    <dbReference type="NCBI Taxonomy" id="2591040"/>
    <lineage>
        <taxon>Viruses</taxon>
        <taxon>Duplodnaviria</taxon>
        <taxon>Heunggongvirae</taxon>
        <taxon>Uroviricota</taxon>
        <taxon>Caudoviricetes</taxon>
        <taxon>Autographivirales</taxon>
        <taxon>Autoscriptoviridae</taxon>
        <taxon>Axyvirus</taxon>
        <taxon>Axyvirus 1932Axy09</taxon>
    </lineage>
</organism>
<evidence type="ECO:0008006" key="3">
    <source>
        <dbReference type="Google" id="ProtNLM"/>
    </source>
</evidence>
<gene>
    <name evidence="1" type="ORF">Axy09_025</name>
</gene>